<dbReference type="KEGG" id="snep:Enr13x_53400"/>
<feature type="transmembrane region" description="Helical" evidence="1">
    <location>
        <begin position="188"/>
        <end position="208"/>
    </location>
</feature>
<dbReference type="EMBL" id="CP037423">
    <property type="protein sequence ID" value="QDV45461.1"/>
    <property type="molecule type" value="Genomic_DNA"/>
</dbReference>
<keyword evidence="1" id="KW-0812">Transmembrane</keyword>
<keyword evidence="1" id="KW-1133">Transmembrane helix</keyword>
<feature type="transmembrane region" description="Helical" evidence="1">
    <location>
        <begin position="220"/>
        <end position="236"/>
    </location>
</feature>
<keyword evidence="1" id="KW-0472">Membrane</keyword>
<name>A0A518HX94_9BACT</name>
<dbReference type="OrthoDB" id="235490at2"/>
<feature type="transmembrane region" description="Helical" evidence="1">
    <location>
        <begin position="22"/>
        <end position="45"/>
    </location>
</feature>
<dbReference type="RefSeq" id="WP_145389613.1">
    <property type="nucleotide sequence ID" value="NZ_CP037423.1"/>
</dbReference>
<feature type="transmembrane region" description="Helical" evidence="1">
    <location>
        <begin position="51"/>
        <end position="73"/>
    </location>
</feature>
<proteinExistence type="predicted"/>
<feature type="transmembrane region" description="Helical" evidence="1">
    <location>
        <begin position="149"/>
        <end position="168"/>
    </location>
</feature>
<reference evidence="2 3" key="1">
    <citation type="submission" date="2019-03" db="EMBL/GenBank/DDBJ databases">
        <title>Deep-cultivation of Planctomycetes and their phenomic and genomic characterization uncovers novel biology.</title>
        <authorList>
            <person name="Wiegand S."/>
            <person name="Jogler M."/>
            <person name="Boedeker C."/>
            <person name="Pinto D."/>
            <person name="Vollmers J."/>
            <person name="Rivas-Marin E."/>
            <person name="Kohn T."/>
            <person name="Peeters S.H."/>
            <person name="Heuer A."/>
            <person name="Rast P."/>
            <person name="Oberbeckmann S."/>
            <person name="Bunk B."/>
            <person name="Jeske O."/>
            <person name="Meyerdierks A."/>
            <person name="Storesund J.E."/>
            <person name="Kallscheuer N."/>
            <person name="Luecker S."/>
            <person name="Lage O.M."/>
            <person name="Pohl T."/>
            <person name="Merkel B.J."/>
            <person name="Hornburger P."/>
            <person name="Mueller R.-W."/>
            <person name="Bruemmer F."/>
            <person name="Labrenz M."/>
            <person name="Spormann A.M."/>
            <person name="Op den Camp H."/>
            <person name="Overmann J."/>
            <person name="Amann R."/>
            <person name="Jetten M.S.M."/>
            <person name="Mascher T."/>
            <person name="Medema M.H."/>
            <person name="Devos D.P."/>
            <person name="Kaster A.-K."/>
            <person name="Ovreas L."/>
            <person name="Rohde M."/>
            <person name="Galperin M.Y."/>
            <person name="Jogler C."/>
        </authorList>
    </citation>
    <scope>NUCLEOTIDE SEQUENCE [LARGE SCALE GENOMIC DNA]</scope>
    <source>
        <strain evidence="2 3">Enr13</strain>
    </source>
</reference>
<organism evidence="2 3">
    <name type="scientific">Stieleria neptunia</name>
    <dbReference type="NCBI Taxonomy" id="2527979"/>
    <lineage>
        <taxon>Bacteria</taxon>
        <taxon>Pseudomonadati</taxon>
        <taxon>Planctomycetota</taxon>
        <taxon>Planctomycetia</taxon>
        <taxon>Pirellulales</taxon>
        <taxon>Pirellulaceae</taxon>
        <taxon>Stieleria</taxon>
    </lineage>
</organism>
<evidence type="ECO:0000313" key="2">
    <source>
        <dbReference type="EMBL" id="QDV45461.1"/>
    </source>
</evidence>
<keyword evidence="3" id="KW-1185">Reference proteome</keyword>
<protein>
    <submittedName>
        <fullName evidence="2">Uncharacterized protein</fullName>
    </submittedName>
</protein>
<accession>A0A518HX94</accession>
<dbReference type="Proteomes" id="UP000319004">
    <property type="component" value="Chromosome"/>
</dbReference>
<feature type="transmembrane region" description="Helical" evidence="1">
    <location>
        <begin position="242"/>
        <end position="260"/>
    </location>
</feature>
<gene>
    <name evidence="2" type="ORF">Enr13x_53400</name>
</gene>
<dbReference type="AlphaFoldDB" id="A0A518HX94"/>
<feature type="transmembrane region" description="Helical" evidence="1">
    <location>
        <begin position="85"/>
        <end position="102"/>
    </location>
</feature>
<evidence type="ECO:0000256" key="1">
    <source>
        <dbReference type="SAM" id="Phobius"/>
    </source>
</evidence>
<evidence type="ECO:0000313" key="3">
    <source>
        <dbReference type="Proteomes" id="UP000319004"/>
    </source>
</evidence>
<sequence length="363" mass="41621">MNSSTASAAEPTPWLFSRSVDLMTFGGSALLALAMLGVGGVFGWLHQDTPSWAWVVAILLIDVAHVYATGFRVYFDRAELARRPWLYALTPGLAFAISWALYSESVDVFWRCLAYLAVFHFIRQQYGWVALYRNKAGETNRWGRRIDTAAIYLATVYPLVYWHCHLPREFWWFRPDDFASFSLDWSLYLAPLYWSAMAAYVVKAIGLAVTRRRFNPGKDLVVATTAVCWYLGIITFNSDYAFTVTNVIIHGIPYMVLVYWYHQTATPTQSQALPSVGMRLSRFIGLIWILAYVEELVWDRGVWHQRSWLFGTPWNLESVELILVPLLAVPQITHYVLDGFIWKRRTSAKFATLASPTGERSVR</sequence>